<evidence type="ECO:0000313" key="4">
    <source>
        <dbReference type="EMBL" id="KAK8728781.1"/>
    </source>
</evidence>
<organism evidence="4 5">
    <name type="scientific">Cherax quadricarinatus</name>
    <name type="common">Australian red claw crayfish</name>
    <dbReference type="NCBI Taxonomy" id="27406"/>
    <lineage>
        <taxon>Eukaryota</taxon>
        <taxon>Metazoa</taxon>
        <taxon>Ecdysozoa</taxon>
        <taxon>Arthropoda</taxon>
        <taxon>Crustacea</taxon>
        <taxon>Multicrustacea</taxon>
        <taxon>Malacostraca</taxon>
        <taxon>Eumalacostraca</taxon>
        <taxon>Eucarida</taxon>
        <taxon>Decapoda</taxon>
        <taxon>Pleocyemata</taxon>
        <taxon>Astacidea</taxon>
        <taxon>Parastacoidea</taxon>
        <taxon>Parastacidae</taxon>
        <taxon>Cherax</taxon>
    </lineage>
</organism>
<feature type="non-terminal residue" evidence="4">
    <location>
        <position position="126"/>
    </location>
</feature>
<dbReference type="AlphaFoldDB" id="A0AAW0WP69"/>
<dbReference type="GO" id="GO:0062129">
    <property type="term" value="C:chitin-based extracellular matrix"/>
    <property type="evidence" value="ECO:0007669"/>
    <property type="project" value="TreeGrafter"/>
</dbReference>
<dbReference type="InterPro" id="IPR000618">
    <property type="entry name" value="Insect_cuticle"/>
</dbReference>
<evidence type="ECO:0000256" key="1">
    <source>
        <dbReference type="ARBA" id="ARBA00022460"/>
    </source>
</evidence>
<keyword evidence="1 2" id="KW-0193">Cuticle</keyword>
<dbReference type="InterPro" id="IPR031311">
    <property type="entry name" value="CHIT_BIND_RR_consensus"/>
</dbReference>
<dbReference type="PANTHER" id="PTHR10380">
    <property type="entry name" value="CUTICLE PROTEIN"/>
    <property type="match status" value="1"/>
</dbReference>
<accession>A0AAW0WP69</accession>
<evidence type="ECO:0000256" key="2">
    <source>
        <dbReference type="PROSITE-ProRule" id="PRU00497"/>
    </source>
</evidence>
<evidence type="ECO:0000313" key="5">
    <source>
        <dbReference type="Proteomes" id="UP001445076"/>
    </source>
</evidence>
<dbReference type="GO" id="GO:0008010">
    <property type="term" value="F:structural constituent of chitin-based larval cuticle"/>
    <property type="evidence" value="ECO:0007669"/>
    <property type="project" value="TreeGrafter"/>
</dbReference>
<proteinExistence type="predicted"/>
<dbReference type="EMBL" id="JARKIK010000070">
    <property type="protein sequence ID" value="KAK8728781.1"/>
    <property type="molecule type" value="Genomic_DNA"/>
</dbReference>
<dbReference type="Pfam" id="PF00379">
    <property type="entry name" value="Chitin_bind_4"/>
    <property type="match status" value="1"/>
</dbReference>
<dbReference type="PROSITE" id="PS00233">
    <property type="entry name" value="CHIT_BIND_RR_1"/>
    <property type="match status" value="1"/>
</dbReference>
<gene>
    <name evidence="4" type="ORF">OTU49_008935</name>
</gene>
<feature type="signal peptide" evidence="3">
    <location>
        <begin position="1"/>
        <end position="16"/>
    </location>
</feature>
<reference evidence="4 5" key="1">
    <citation type="journal article" date="2024" name="BMC Genomics">
        <title>Genome assembly of redclaw crayfish (Cherax quadricarinatus) provides insights into its immune adaptation and hypoxia tolerance.</title>
        <authorList>
            <person name="Liu Z."/>
            <person name="Zheng J."/>
            <person name="Li H."/>
            <person name="Fang K."/>
            <person name="Wang S."/>
            <person name="He J."/>
            <person name="Zhou D."/>
            <person name="Weng S."/>
            <person name="Chi M."/>
            <person name="Gu Z."/>
            <person name="He J."/>
            <person name="Li F."/>
            <person name="Wang M."/>
        </authorList>
    </citation>
    <scope>NUCLEOTIDE SEQUENCE [LARGE SCALE GENOMIC DNA]</scope>
    <source>
        <strain evidence="4">ZL_2023a</strain>
    </source>
</reference>
<comment type="caution">
    <text evidence="4">The sequence shown here is derived from an EMBL/GenBank/DDBJ whole genome shotgun (WGS) entry which is preliminary data.</text>
</comment>
<dbReference type="InterPro" id="IPR050468">
    <property type="entry name" value="Cuticle_Struct_Prot"/>
</dbReference>
<keyword evidence="5" id="KW-1185">Reference proteome</keyword>
<name>A0AAW0WP69_CHEQU</name>
<protein>
    <submittedName>
        <fullName evidence="4">Uncharacterized protein</fullName>
    </submittedName>
</protein>
<feature type="chain" id="PRO_5043541931" evidence="3">
    <location>
        <begin position="17"/>
        <end position="126"/>
    </location>
</feature>
<sequence length="126" mass="14239">MKFVVLMACCVVCVVGRPRPHDDHEVDYVPILLDERTPIDELGGYGFKIQTGDGLTWAETASPSGDDNEIVRVGQYRFTHPDGTPHLLTYTAGKFGFRPVSDHLPTPHPLEPWHIEQIEFAKRQKE</sequence>
<keyword evidence="3" id="KW-0732">Signal</keyword>
<dbReference type="PROSITE" id="PS51155">
    <property type="entry name" value="CHIT_BIND_RR_2"/>
    <property type="match status" value="1"/>
</dbReference>
<dbReference type="Proteomes" id="UP001445076">
    <property type="component" value="Unassembled WGS sequence"/>
</dbReference>
<dbReference type="PANTHER" id="PTHR10380:SF173">
    <property type="entry name" value="CUTICULAR PROTEIN 47EF, ISOFORM C-RELATED"/>
    <property type="match status" value="1"/>
</dbReference>
<evidence type="ECO:0000256" key="3">
    <source>
        <dbReference type="SAM" id="SignalP"/>
    </source>
</evidence>